<protein>
    <submittedName>
        <fullName evidence="2">PDZ domain-containing protein</fullName>
    </submittedName>
</protein>
<dbReference type="EMBL" id="CP140158">
    <property type="protein sequence ID" value="WQG85747.1"/>
    <property type="molecule type" value="Genomic_DNA"/>
</dbReference>
<name>A0ABZ0X571_9GAMM</name>
<dbReference type="SUPFAM" id="SSF50156">
    <property type="entry name" value="PDZ domain-like"/>
    <property type="match status" value="1"/>
</dbReference>
<proteinExistence type="predicted"/>
<dbReference type="PROSITE" id="PS50106">
    <property type="entry name" value="PDZ"/>
    <property type="match status" value="1"/>
</dbReference>
<dbReference type="Proteomes" id="UP001324185">
    <property type="component" value="Chromosome"/>
</dbReference>
<dbReference type="RefSeq" id="WP_018623741.1">
    <property type="nucleotide sequence ID" value="NZ_CP140158.1"/>
</dbReference>
<dbReference type="Pfam" id="PF00595">
    <property type="entry name" value="PDZ"/>
    <property type="match status" value="1"/>
</dbReference>
<dbReference type="Gene3D" id="2.30.42.10">
    <property type="match status" value="1"/>
</dbReference>
<evidence type="ECO:0000313" key="3">
    <source>
        <dbReference type="Proteomes" id="UP001324185"/>
    </source>
</evidence>
<feature type="domain" description="PDZ" evidence="1">
    <location>
        <begin position="20"/>
        <end position="91"/>
    </location>
</feature>
<evidence type="ECO:0000259" key="1">
    <source>
        <dbReference type="PROSITE" id="PS50106"/>
    </source>
</evidence>
<keyword evidence="3" id="KW-1185">Reference proteome</keyword>
<accession>A0ABZ0X571</accession>
<reference evidence="2 3" key="1">
    <citation type="submission" date="2023-11" db="EMBL/GenBank/DDBJ databases">
        <title>MicrobeMod: A computational toolkit for identifying prokaryotic methylation and restriction-modification with nanopore sequencing.</title>
        <authorList>
            <person name="Crits-Christoph A."/>
            <person name="Kang S.C."/>
            <person name="Lee H."/>
            <person name="Ostrov N."/>
        </authorList>
    </citation>
    <scope>NUCLEOTIDE SEQUENCE [LARGE SCALE GENOMIC DNA]</scope>
    <source>
        <strain evidence="2 3">DSMZ 16071</strain>
    </source>
</reference>
<dbReference type="InterPro" id="IPR036034">
    <property type="entry name" value="PDZ_sf"/>
</dbReference>
<dbReference type="SMART" id="SM00228">
    <property type="entry name" value="PDZ"/>
    <property type="match status" value="1"/>
</dbReference>
<organism evidence="2 3">
    <name type="scientific">Kangiella aquimarina</name>
    <dbReference type="NCBI Taxonomy" id="261965"/>
    <lineage>
        <taxon>Bacteria</taxon>
        <taxon>Pseudomonadati</taxon>
        <taxon>Pseudomonadota</taxon>
        <taxon>Gammaproteobacteria</taxon>
        <taxon>Kangiellales</taxon>
        <taxon>Kangiellaceae</taxon>
        <taxon>Kangiella</taxon>
    </lineage>
</organism>
<evidence type="ECO:0000313" key="2">
    <source>
        <dbReference type="EMBL" id="WQG85747.1"/>
    </source>
</evidence>
<dbReference type="InterPro" id="IPR001478">
    <property type="entry name" value="PDZ"/>
</dbReference>
<gene>
    <name evidence="2" type="ORF">SR900_02395</name>
</gene>
<sequence length="118" mass="12592">MNKILVGLILCAACTGFAKEKGSIGFSGKVGVDGFFSPEISSFEIEEVFADSPAEKAGLKAGDKVLAIEDCQIPGCDTDEAQELMKRAPGEELRLTIQTKDGEEKEILILVGEPIEES</sequence>